<dbReference type="InterPro" id="IPR017452">
    <property type="entry name" value="GPCR_Rhodpsn_7TM"/>
</dbReference>
<protein>
    <recommendedName>
        <fullName evidence="9">G-protein coupled receptors family 1 profile domain-containing protein</fullName>
    </recommendedName>
</protein>
<proteinExistence type="predicted"/>
<reference evidence="10" key="1">
    <citation type="submission" date="2022-11" db="UniProtKB">
        <authorList>
            <consortium name="EnsemblMetazoa"/>
        </authorList>
    </citation>
    <scope>IDENTIFICATION</scope>
</reference>
<keyword evidence="3 8" id="KW-1133">Transmembrane helix</keyword>
<evidence type="ECO:0000256" key="5">
    <source>
        <dbReference type="ARBA" id="ARBA00023136"/>
    </source>
</evidence>
<dbReference type="SUPFAM" id="SSF81321">
    <property type="entry name" value="Family A G protein-coupled receptor-like"/>
    <property type="match status" value="1"/>
</dbReference>
<evidence type="ECO:0000256" key="4">
    <source>
        <dbReference type="ARBA" id="ARBA00023040"/>
    </source>
</evidence>
<keyword evidence="7" id="KW-0807">Transducer</keyword>
<comment type="subcellular location">
    <subcellularLocation>
        <location evidence="1">Membrane</location>
        <topology evidence="1">Multi-pass membrane protein</topology>
    </subcellularLocation>
</comment>
<feature type="transmembrane region" description="Helical" evidence="8">
    <location>
        <begin position="103"/>
        <end position="127"/>
    </location>
</feature>
<keyword evidence="6" id="KW-0675">Receptor</keyword>
<keyword evidence="4" id="KW-0297">G-protein coupled receptor</keyword>
<dbReference type="InterPro" id="IPR000276">
    <property type="entry name" value="GPCR_Rhodpsn"/>
</dbReference>
<dbReference type="PROSITE" id="PS50262">
    <property type="entry name" value="G_PROTEIN_RECEP_F1_2"/>
    <property type="match status" value="1"/>
</dbReference>
<feature type="transmembrane region" description="Helical" evidence="8">
    <location>
        <begin position="181"/>
        <end position="209"/>
    </location>
</feature>
<dbReference type="Proteomes" id="UP000887568">
    <property type="component" value="Unplaced"/>
</dbReference>
<dbReference type="GO" id="GO:0008188">
    <property type="term" value="F:neuropeptide receptor activity"/>
    <property type="evidence" value="ECO:0007669"/>
    <property type="project" value="TreeGrafter"/>
</dbReference>
<feature type="transmembrane region" description="Helical" evidence="8">
    <location>
        <begin position="139"/>
        <end position="161"/>
    </location>
</feature>
<dbReference type="GeneID" id="119744285"/>
<dbReference type="CDD" id="cd00637">
    <property type="entry name" value="7tm_classA_rhodopsin-like"/>
    <property type="match status" value="1"/>
</dbReference>
<evidence type="ECO:0000256" key="8">
    <source>
        <dbReference type="SAM" id="Phobius"/>
    </source>
</evidence>
<keyword evidence="11" id="KW-1185">Reference proteome</keyword>
<evidence type="ECO:0000256" key="7">
    <source>
        <dbReference type="ARBA" id="ARBA00023224"/>
    </source>
</evidence>
<evidence type="ECO:0000313" key="10">
    <source>
        <dbReference type="EnsemblMetazoa" id="XP_038076083.1"/>
    </source>
</evidence>
<accession>A0A914BIG8</accession>
<evidence type="ECO:0000256" key="1">
    <source>
        <dbReference type="ARBA" id="ARBA00004141"/>
    </source>
</evidence>
<dbReference type="OMA" id="IANSCCN"/>
<feature type="transmembrane region" description="Helical" evidence="8">
    <location>
        <begin position="63"/>
        <end position="83"/>
    </location>
</feature>
<keyword evidence="5 8" id="KW-0472">Membrane</keyword>
<dbReference type="PRINTS" id="PR00237">
    <property type="entry name" value="GPCRRHODOPSN"/>
</dbReference>
<dbReference type="AlphaFoldDB" id="A0A914BIG8"/>
<dbReference type="GO" id="GO:0005886">
    <property type="term" value="C:plasma membrane"/>
    <property type="evidence" value="ECO:0007669"/>
    <property type="project" value="TreeGrafter"/>
</dbReference>
<sequence>MSEDDEYEGSYAYGNDSYIEPDFDWVVIDIYAVVAIVGLLGNASIIVVILLNRELRKSQINALIIQLAIGDFLFLLLTVPIKIEHEIDPFWQFGSVACKIYRFGETLAVGVCVYSITAFSVGRFLGIVMKKGERNFTKVLILTEWLTAIGIAVPTLFITTLDPTPSGLNHYCTFPHQTTASQVYVVFWACFLYVIPLGLIAYTNILVIIKLVQSTRKFSGEQVNRSLLKQFRIRRNRAAMFILITVSFAVFWMPYFVFRFWQILGSGPVVVNPARDALRQMHYYAAIANSCCNPFVMYMMSSKYRKALFCRLPSKHNAGVASANSIRSGRSRTTRFSLSVRY</sequence>
<dbReference type="PANTHER" id="PTHR45695">
    <property type="entry name" value="LEUCOKININ RECEPTOR-RELATED"/>
    <property type="match status" value="1"/>
</dbReference>
<evidence type="ECO:0000313" key="11">
    <source>
        <dbReference type="Proteomes" id="UP000887568"/>
    </source>
</evidence>
<evidence type="ECO:0000256" key="3">
    <source>
        <dbReference type="ARBA" id="ARBA00022989"/>
    </source>
</evidence>
<evidence type="ECO:0000259" key="9">
    <source>
        <dbReference type="PROSITE" id="PS50262"/>
    </source>
</evidence>
<dbReference type="Gene3D" id="1.20.1070.10">
    <property type="entry name" value="Rhodopsin 7-helix transmembrane proteins"/>
    <property type="match status" value="1"/>
</dbReference>
<dbReference type="Pfam" id="PF00001">
    <property type="entry name" value="7tm_1"/>
    <property type="match status" value="1"/>
</dbReference>
<keyword evidence="2 8" id="KW-0812">Transmembrane</keyword>
<dbReference type="EnsemblMetazoa" id="XM_038220155.1">
    <property type="protein sequence ID" value="XP_038076083.1"/>
    <property type="gene ID" value="LOC119744285"/>
</dbReference>
<feature type="transmembrane region" description="Helical" evidence="8">
    <location>
        <begin position="30"/>
        <end position="51"/>
    </location>
</feature>
<name>A0A914BIG8_PATMI</name>
<dbReference type="RefSeq" id="XP_038076083.1">
    <property type="nucleotide sequence ID" value="XM_038220155.1"/>
</dbReference>
<feature type="transmembrane region" description="Helical" evidence="8">
    <location>
        <begin position="281"/>
        <end position="301"/>
    </location>
</feature>
<feature type="domain" description="G-protein coupled receptors family 1 profile" evidence="9">
    <location>
        <begin position="41"/>
        <end position="297"/>
    </location>
</feature>
<evidence type="ECO:0000256" key="6">
    <source>
        <dbReference type="ARBA" id="ARBA00023170"/>
    </source>
</evidence>
<evidence type="ECO:0000256" key="2">
    <source>
        <dbReference type="ARBA" id="ARBA00022692"/>
    </source>
</evidence>
<organism evidence="10 11">
    <name type="scientific">Patiria miniata</name>
    <name type="common">Bat star</name>
    <name type="synonym">Asterina miniata</name>
    <dbReference type="NCBI Taxonomy" id="46514"/>
    <lineage>
        <taxon>Eukaryota</taxon>
        <taxon>Metazoa</taxon>
        <taxon>Echinodermata</taxon>
        <taxon>Eleutherozoa</taxon>
        <taxon>Asterozoa</taxon>
        <taxon>Asteroidea</taxon>
        <taxon>Valvatacea</taxon>
        <taxon>Valvatida</taxon>
        <taxon>Asterinidae</taxon>
        <taxon>Patiria</taxon>
    </lineage>
</organism>
<feature type="transmembrane region" description="Helical" evidence="8">
    <location>
        <begin position="238"/>
        <end position="261"/>
    </location>
</feature>
<dbReference type="PANTHER" id="PTHR45695:SF26">
    <property type="entry name" value="NEUROPEPTIDE CCHAMIDE-1 RECEPTOR"/>
    <property type="match status" value="1"/>
</dbReference>
<dbReference type="OrthoDB" id="5975336at2759"/>